<keyword evidence="4" id="KW-1185">Reference proteome</keyword>
<reference evidence="5" key="1">
    <citation type="submission" date="2022-11" db="UniProtKB">
        <authorList>
            <consortium name="WormBaseParasite"/>
        </authorList>
    </citation>
    <scope>IDENTIFICATION</scope>
</reference>
<keyword evidence="2" id="KW-0833">Ubl conjugation pathway</keyword>
<dbReference type="GO" id="GO:0016740">
    <property type="term" value="F:transferase activity"/>
    <property type="evidence" value="ECO:0007669"/>
    <property type="project" value="UniProtKB-KW"/>
</dbReference>
<dbReference type="SUPFAM" id="SSF54495">
    <property type="entry name" value="UBC-like"/>
    <property type="match status" value="1"/>
</dbReference>
<dbReference type="InterPro" id="IPR016135">
    <property type="entry name" value="UBQ-conjugating_enzyme/RWD"/>
</dbReference>
<dbReference type="SMART" id="SM00212">
    <property type="entry name" value="UBCc"/>
    <property type="match status" value="1"/>
</dbReference>
<evidence type="ECO:0000313" key="5">
    <source>
        <dbReference type="WBParaSite" id="nRc.2.0.1.t43610-RA"/>
    </source>
</evidence>
<sequence length="241" mass="27712">MIFVADLESVYISRLKDLQFRTCSFKSYQCGWRHHYWTNDKPKFAKEVVTIFKEWTALKSSLPISSSTSIFVLCISTYYLFSRPDDTPYANGCFLFDILFPETYPLVPPKVNLLTTGGCRVRFNPNLYNTGKVCLSLLGTWSGEQGEKWNSRSSTILQVLVSIQSLIFHEQPYFNEPGYEKLIGTEKGVKASNDYNKEVRRNCVSIAILDVLTNPPPDFEDVIKLHFSLKKEKVTQVRAYK</sequence>
<dbReference type="Gene3D" id="3.10.110.10">
    <property type="entry name" value="Ubiquitin Conjugating Enzyme"/>
    <property type="match status" value="1"/>
</dbReference>
<dbReference type="WBParaSite" id="nRc.2.0.1.t43610-RA">
    <property type="protein sequence ID" value="nRc.2.0.1.t43610-RA"/>
    <property type="gene ID" value="nRc.2.0.1.g43610"/>
</dbReference>
<evidence type="ECO:0000256" key="2">
    <source>
        <dbReference type="ARBA" id="ARBA00022786"/>
    </source>
</evidence>
<name>A0A915KZK7_ROMCU</name>
<organism evidence="4 5">
    <name type="scientific">Romanomermis culicivorax</name>
    <name type="common">Nematode worm</name>
    <dbReference type="NCBI Taxonomy" id="13658"/>
    <lineage>
        <taxon>Eukaryota</taxon>
        <taxon>Metazoa</taxon>
        <taxon>Ecdysozoa</taxon>
        <taxon>Nematoda</taxon>
        <taxon>Enoplea</taxon>
        <taxon>Dorylaimia</taxon>
        <taxon>Mermithida</taxon>
        <taxon>Mermithoidea</taxon>
        <taxon>Mermithidae</taxon>
        <taxon>Romanomermis</taxon>
    </lineage>
</organism>
<keyword evidence="1" id="KW-0808">Transferase</keyword>
<dbReference type="CDD" id="cd23810">
    <property type="entry name" value="UBCc_BIRC6"/>
    <property type="match status" value="1"/>
</dbReference>
<proteinExistence type="predicted"/>
<dbReference type="OMA" id="NEANSEH"/>
<dbReference type="PANTHER" id="PTHR46116:SF39">
    <property type="entry name" value="BACULOVIRAL IAP REPEAT-CONTAINING PROTEIN 6"/>
    <property type="match status" value="1"/>
</dbReference>
<protein>
    <submittedName>
        <fullName evidence="5">UBC core domain-containing protein</fullName>
    </submittedName>
</protein>
<dbReference type="AlphaFoldDB" id="A0A915KZK7"/>
<evidence type="ECO:0000313" key="4">
    <source>
        <dbReference type="Proteomes" id="UP000887565"/>
    </source>
</evidence>
<dbReference type="PANTHER" id="PTHR46116">
    <property type="entry name" value="(E3-INDEPENDENT) E2 UBIQUITIN-CONJUGATING ENZYME"/>
    <property type="match status" value="1"/>
</dbReference>
<feature type="domain" description="UBC core" evidence="3">
    <location>
        <begin position="39"/>
        <end position="208"/>
    </location>
</feature>
<dbReference type="PROSITE" id="PS50127">
    <property type="entry name" value="UBC_2"/>
    <property type="match status" value="1"/>
</dbReference>
<dbReference type="Pfam" id="PF00179">
    <property type="entry name" value="UQ_con"/>
    <property type="match status" value="1"/>
</dbReference>
<dbReference type="Proteomes" id="UP000887565">
    <property type="component" value="Unplaced"/>
</dbReference>
<evidence type="ECO:0000259" key="3">
    <source>
        <dbReference type="PROSITE" id="PS50127"/>
    </source>
</evidence>
<dbReference type="InterPro" id="IPR000608">
    <property type="entry name" value="UBC"/>
</dbReference>
<accession>A0A915KZK7</accession>
<evidence type="ECO:0000256" key="1">
    <source>
        <dbReference type="ARBA" id="ARBA00022679"/>
    </source>
</evidence>